<dbReference type="Pfam" id="PF13344">
    <property type="entry name" value="Hydrolase_6"/>
    <property type="match status" value="1"/>
</dbReference>
<dbReference type="InterPro" id="IPR036412">
    <property type="entry name" value="HAD-like_sf"/>
</dbReference>
<dbReference type="SUPFAM" id="SSF56784">
    <property type="entry name" value="HAD-like"/>
    <property type="match status" value="1"/>
</dbReference>
<protein>
    <submittedName>
        <fullName evidence="1">HAD hydrolase-like protein</fullName>
    </submittedName>
</protein>
<dbReference type="PANTHER" id="PTHR19288">
    <property type="entry name" value="4-NITROPHENYLPHOSPHATASE-RELATED"/>
    <property type="match status" value="1"/>
</dbReference>
<accession>A0ABP6T136</accession>
<organism evidence="1 2">
    <name type="scientific">Cryptosporangium minutisporangium</name>
    <dbReference type="NCBI Taxonomy" id="113569"/>
    <lineage>
        <taxon>Bacteria</taxon>
        <taxon>Bacillati</taxon>
        <taxon>Actinomycetota</taxon>
        <taxon>Actinomycetes</taxon>
        <taxon>Cryptosporangiales</taxon>
        <taxon>Cryptosporangiaceae</taxon>
        <taxon>Cryptosporangium</taxon>
    </lineage>
</organism>
<name>A0ABP6T136_9ACTN</name>
<dbReference type="Proteomes" id="UP001501676">
    <property type="component" value="Unassembled WGS sequence"/>
</dbReference>
<evidence type="ECO:0000313" key="2">
    <source>
        <dbReference type="Proteomes" id="UP001501676"/>
    </source>
</evidence>
<keyword evidence="2" id="KW-1185">Reference proteome</keyword>
<dbReference type="Gene3D" id="3.40.50.1000">
    <property type="entry name" value="HAD superfamily/HAD-like"/>
    <property type="match status" value="2"/>
</dbReference>
<reference evidence="2" key="1">
    <citation type="journal article" date="2019" name="Int. J. Syst. Evol. Microbiol.">
        <title>The Global Catalogue of Microorganisms (GCM) 10K type strain sequencing project: providing services to taxonomists for standard genome sequencing and annotation.</title>
        <authorList>
            <consortium name="The Broad Institute Genomics Platform"/>
            <consortium name="The Broad Institute Genome Sequencing Center for Infectious Disease"/>
            <person name="Wu L."/>
            <person name="Ma J."/>
        </authorList>
    </citation>
    <scope>NUCLEOTIDE SEQUENCE [LARGE SCALE GENOMIC DNA]</scope>
    <source>
        <strain evidence="2">JCM 9458</strain>
    </source>
</reference>
<dbReference type="InterPro" id="IPR006357">
    <property type="entry name" value="HAD-SF_hydro_IIA"/>
</dbReference>
<dbReference type="NCBIfam" id="TIGR01460">
    <property type="entry name" value="HAD-SF-IIA"/>
    <property type="match status" value="1"/>
</dbReference>
<dbReference type="PANTHER" id="PTHR19288:SF95">
    <property type="entry name" value="D-GLYCEROL 3-PHOSPHATE PHOSPHATASE"/>
    <property type="match status" value="1"/>
</dbReference>
<evidence type="ECO:0000313" key="1">
    <source>
        <dbReference type="EMBL" id="GAA3389748.1"/>
    </source>
</evidence>
<sequence length="362" mass="36403">MSGLRGSETPLTERYDAALFDLDGVLYLQEEPVAFASDGVAAARAAGMRIGFVTNNASRRAPVVVALLAKVGIEGSEAEVVTAAQASAALLAEELPAGASVLIVGAQGLADEVADVGLRPVRSADEKPAAVVQGYAREVGWEQLAEAAVALREGALWVATNRDFTIPSSRGPLPGNGALVAALVTAVRREPDVVVGKPHPRLHQESVRRTGAQRPLVVGDRLDTDIAGAVNGGADSLLVLTGVTEARELLSAGPGERPTYLAADLRGLAQPHPEVTSAPDGAACGGWTVRADGAGLVLGGSSDSSRSAGGASGSSGADVDALRALAVAAWALPGADSAEWAGPSNVEAEGDAAAAALRALGL</sequence>
<dbReference type="Pfam" id="PF13242">
    <property type="entry name" value="Hydrolase_like"/>
    <property type="match status" value="1"/>
</dbReference>
<dbReference type="InterPro" id="IPR023214">
    <property type="entry name" value="HAD_sf"/>
</dbReference>
<gene>
    <name evidence="1" type="ORF">GCM10020369_41080</name>
</gene>
<dbReference type="EMBL" id="BAAAYN010000025">
    <property type="protein sequence ID" value="GAA3389748.1"/>
    <property type="molecule type" value="Genomic_DNA"/>
</dbReference>
<proteinExistence type="predicted"/>
<comment type="caution">
    <text evidence="1">The sequence shown here is derived from an EMBL/GenBank/DDBJ whole genome shotgun (WGS) entry which is preliminary data.</text>
</comment>